<dbReference type="RefSeq" id="WP_000757634.1">
    <property type="nucleotide sequence ID" value="NZ_CABMIE010000047.1"/>
</dbReference>
<name>A0A0J7EFU4_9BACI</name>
<evidence type="ECO:0000256" key="2">
    <source>
        <dbReference type="ARBA" id="ARBA00022801"/>
    </source>
</evidence>
<sequence>MKKVNVTYALLYDKTNEKILMVKNKGKNGSYYTLPGGAVKLGETLEEAVIREVKEETGLHITVNGICYISEAFFEERGHHAIFFNFLGEIIDGETNITRPKEIEEITWMELHRAAPHLRIPEHLLNILQRKETVPYFFNGTIVHQSS</sequence>
<dbReference type="PROSITE" id="PS51462">
    <property type="entry name" value="NUDIX"/>
    <property type="match status" value="1"/>
</dbReference>
<dbReference type="PANTHER" id="PTHR43736">
    <property type="entry name" value="ADP-RIBOSE PYROPHOSPHATASE"/>
    <property type="match status" value="1"/>
</dbReference>
<reference evidence="4 5" key="1">
    <citation type="submission" date="2017-09" db="EMBL/GenBank/DDBJ databases">
        <title>Large-scale bioinformatics analysis of Bacillus genomes uncovers conserved roles of natural products in bacterial physiology.</title>
        <authorList>
            <consortium name="Agbiome Team Llc"/>
            <person name="Bleich R.M."/>
            <person name="Grubbs K.J."/>
            <person name="Santa Maria K.C."/>
            <person name="Allen S.E."/>
            <person name="Farag S."/>
            <person name="Shank E.A."/>
            <person name="Bowers A."/>
        </authorList>
    </citation>
    <scope>NUCLEOTIDE SEQUENCE [LARGE SCALE GENOMIC DNA]</scope>
    <source>
        <strain evidence="4 5">AFS080080</strain>
    </source>
</reference>
<dbReference type="AlphaFoldDB" id="A0A0J7EFU4"/>
<organism evidence="4 5">
    <name type="scientific">Bacillus wiedmannii</name>
    <dbReference type="NCBI Taxonomy" id="1890302"/>
    <lineage>
        <taxon>Bacteria</taxon>
        <taxon>Bacillati</taxon>
        <taxon>Bacillota</taxon>
        <taxon>Bacilli</taxon>
        <taxon>Bacillales</taxon>
        <taxon>Bacillaceae</taxon>
        <taxon>Bacillus</taxon>
        <taxon>Bacillus cereus group</taxon>
    </lineage>
</organism>
<dbReference type="PANTHER" id="PTHR43736:SF1">
    <property type="entry name" value="DIHYDRONEOPTERIN TRIPHOSPHATE DIPHOSPHATASE"/>
    <property type="match status" value="1"/>
</dbReference>
<keyword evidence="2 3" id="KW-0378">Hydrolase</keyword>
<dbReference type="Gene3D" id="3.90.79.10">
    <property type="entry name" value="Nucleoside Triphosphate Pyrophosphohydrolase"/>
    <property type="match status" value="1"/>
</dbReference>
<evidence type="ECO:0000313" key="5">
    <source>
        <dbReference type="Proteomes" id="UP000223311"/>
    </source>
</evidence>
<dbReference type="CDD" id="cd02883">
    <property type="entry name" value="NUDIX_Hydrolase"/>
    <property type="match status" value="1"/>
</dbReference>
<dbReference type="InterPro" id="IPR015797">
    <property type="entry name" value="NUDIX_hydrolase-like_dom_sf"/>
</dbReference>
<accession>A0A2B6WU38</accession>
<comment type="caution">
    <text evidence="4">The sequence shown here is derived from an EMBL/GenBank/DDBJ whole genome shotgun (WGS) entry which is preliminary data.</text>
</comment>
<dbReference type="GO" id="GO:0016787">
    <property type="term" value="F:hydrolase activity"/>
    <property type="evidence" value="ECO:0007669"/>
    <property type="project" value="UniProtKB-KW"/>
</dbReference>
<evidence type="ECO:0000313" key="4">
    <source>
        <dbReference type="EMBL" id="PFZ33191.1"/>
    </source>
</evidence>
<dbReference type="Proteomes" id="UP000223311">
    <property type="component" value="Unassembled WGS sequence"/>
</dbReference>
<protein>
    <submittedName>
        <fullName evidence="4">NUDIX hydrolase</fullName>
    </submittedName>
</protein>
<comment type="similarity">
    <text evidence="1 3">Belongs to the Nudix hydrolase family.</text>
</comment>
<dbReference type="Pfam" id="PF00293">
    <property type="entry name" value="NUDIX"/>
    <property type="match status" value="1"/>
</dbReference>
<dbReference type="InterPro" id="IPR020084">
    <property type="entry name" value="NUDIX_hydrolase_CS"/>
</dbReference>
<dbReference type="PROSITE" id="PS00893">
    <property type="entry name" value="NUDIX_BOX"/>
    <property type="match status" value="1"/>
</dbReference>
<gene>
    <name evidence="4" type="ORF">COL66_06415</name>
</gene>
<dbReference type="PRINTS" id="PR00502">
    <property type="entry name" value="NUDIXFAMILY"/>
</dbReference>
<evidence type="ECO:0000256" key="1">
    <source>
        <dbReference type="ARBA" id="ARBA00005582"/>
    </source>
</evidence>
<proteinExistence type="inferred from homology"/>
<dbReference type="InterPro" id="IPR000086">
    <property type="entry name" value="NUDIX_hydrolase_dom"/>
</dbReference>
<evidence type="ECO:0000256" key="3">
    <source>
        <dbReference type="RuleBase" id="RU003476"/>
    </source>
</evidence>
<dbReference type="EMBL" id="NVGE01000005">
    <property type="protein sequence ID" value="PFZ33191.1"/>
    <property type="molecule type" value="Genomic_DNA"/>
</dbReference>
<accession>A0A0J7EFU4</accession>
<dbReference type="SUPFAM" id="SSF55811">
    <property type="entry name" value="Nudix"/>
    <property type="match status" value="1"/>
</dbReference>
<dbReference type="InterPro" id="IPR020476">
    <property type="entry name" value="Nudix_hydrolase"/>
</dbReference>